<evidence type="ECO:0000313" key="2">
    <source>
        <dbReference type="Proteomes" id="UP000320791"/>
    </source>
</evidence>
<name>A0A5C5UU62_9CORY</name>
<proteinExistence type="predicted"/>
<protein>
    <recommendedName>
        <fullName evidence="3">Immunity protein Imm1</fullName>
    </recommendedName>
</protein>
<keyword evidence="2" id="KW-1185">Reference proteome</keyword>
<dbReference type="RefSeq" id="WP_146323166.1">
    <property type="nucleotide sequence ID" value="NZ_BAABLR010000076.1"/>
</dbReference>
<dbReference type="AlphaFoldDB" id="A0A5C5UU62"/>
<accession>A0A5C5UU62</accession>
<sequence>MQAFLDDWHGETCTQDELVLSDDTEIPPLINRLDGEQHTLLSFVVADDNLLQIAGGPEHFVITSAESETIHNLTNPNTHATERITVVAGGNEGQFEPKYVVTRSEATKCALAYFHTQKIPTEDPRFAWETFDAPVRDPET</sequence>
<evidence type="ECO:0000313" key="1">
    <source>
        <dbReference type="EMBL" id="TWT29050.1"/>
    </source>
</evidence>
<evidence type="ECO:0008006" key="3">
    <source>
        <dbReference type="Google" id="ProtNLM"/>
    </source>
</evidence>
<dbReference type="EMBL" id="VOHM01000001">
    <property type="protein sequence ID" value="TWT29050.1"/>
    <property type="molecule type" value="Genomic_DNA"/>
</dbReference>
<organism evidence="1 2">
    <name type="scientific">Corynebacterium canis</name>
    <dbReference type="NCBI Taxonomy" id="679663"/>
    <lineage>
        <taxon>Bacteria</taxon>
        <taxon>Bacillati</taxon>
        <taxon>Actinomycetota</taxon>
        <taxon>Actinomycetes</taxon>
        <taxon>Mycobacteriales</taxon>
        <taxon>Corynebacteriaceae</taxon>
        <taxon>Corynebacterium</taxon>
    </lineage>
</organism>
<dbReference type="OrthoDB" id="4261480at2"/>
<reference evidence="1 2" key="1">
    <citation type="submission" date="2019-08" db="EMBL/GenBank/DDBJ databases">
        <authorList>
            <person name="Lei W."/>
        </authorList>
    </citation>
    <scope>NUCLEOTIDE SEQUENCE [LARGE SCALE GENOMIC DNA]</scope>
    <source>
        <strain evidence="1 2">CCUG 58627</strain>
    </source>
</reference>
<dbReference type="Proteomes" id="UP000320791">
    <property type="component" value="Unassembled WGS sequence"/>
</dbReference>
<gene>
    <name evidence="1" type="ORF">FRX94_00560</name>
</gene>
<comment type="caution">
    <text evidence="1">The sequence shown here is derived from an EMBL/GenBank/DDBJ whole genome shotgun (WGS) entry which is preliminary data.</text>
</comment>